<dbReference type="Pfam" id="PF14595">
    <property type="entry name" value="Thioredoxin_9"/>
    <property type="match status" value="1"/>
</dbReference>
<dbReference type="Proteomes" id="UP000199297">
    <property type="component" value="Unassembled WGS sequence"/>
</dbReference>
<evidence type="ECO:0000313" key="2">
    <source>
        <dbReference type="EMBL" id="SEK52159.1"/>
    </source>
</evidence>
<evidence type="ECO:0000313" key="3">
    <source>
        <dbReference type="Proteomes" id="UP000199297"/>
    </source>
</evidence>
<evidence type="ECO:0000256" key="1">
    <source>
        <dbReference type="SAM" id="SignalP"/>
    </source>
</evidence>
<reference evidence="3" key="1">
    <citation type="submission" date="2016-10" db="EMBL/GenBank/DDBJ databases">
        <authorList>
            <person name="Varghese N."/>
            <person name="Submissions S."/>
        </authorList>
    </citation>
    <scope>NUCLEOTIDE SEQUENCE [LARGE SCALE GENOMIC DNA]</scope>
    <source>
        <strain evidence="3">CGMCC 1.9127</strain>
    </source>
</reference>
<keyword evidence="1" id="KW-0732">Signal</keyword>
<accession>A0A1H7HPG5</accession>
<keyword evidence="3" id="KW-1185">Reference proteome</keyword>
<gene>
    <name evidence="2" type="ORF">SAMN05216262_101562</name>
</gene>
<organism evidence="2 3">
    <name type="scientific">Colwellia chukchiensis</name>
    <dbReference type="NCBI Taxonomy" id="641665"/>
    <lineage>
        <taxon>Bacteria</taxon>
        <taxon>Pseudomonadati</taxon>
        <taxon>Pseudomonadota</taxon>
        <taxon>Gammaproteobacteria</taxon>
        <taxon>Alteromonadales</taxon>
        <taxon>Colwelliaceae</taxon>
        <taxon>Colwellia</taxon>
    </lineage>
</organism>
<dbReference type="CDD" id="cd02947">
    <property type="entry name" value="TRX_family"/>
    <property type="match status" value="1"/>
</dbReference>
<dbReference type="SUPFAM" id="SSF52833">
    <property type="entry name" value="Thioredoxin-like"/>
    <property type="match status" value="1"/>
</dbReference>
<dbReference type="STRING" id="641665.GCA_002104455_00143"/>
<dbReference type="Gene3D" id="3.40.30.10">
    <property type="entry name" value="Glutaredoxin"/>
    <property type="match status" value="1"/>
</dbReference>
<keyword evidence="2" id="KW-0413">Isomerase</keyword>
<name>A0A1H7HPG5_9GAMM</name>
<feature type="signal peptide" evidence="1">
    <location>
        <begin position="1"/>
        <end position="22"/>
    </location>
</feature>
<dbReference type="InterPro" id="IPR036249">
    <property type="entry name" value="Thioredoxin-like_sf"/>
</dbReference>
<dbReference type="AlphaFoldDB" id="A0A1H7HPG5"/>
<dbReference type="OrthoDB" id="6398367at2"/>
<sequence length="157" mass="18100">MKVLWRRVLGAFCLPLAICANSQELHGAIAIGELKQQHLLTKYHAFSQGYQSFQLSKSQRVAVSRWPDNLHIDIYFATWCHDSKREVPKFLKILAENSRLSHRLIALDRNKSEPSGAAKHQQVQFTPTFIVYRENKEIGRIIERPTDSLITDISKML</sequence>
<protein>
    <submittedName>
        <fullName evidence="2">Thiol-disulfide isomerase or thioredoxin</fullName>
    </submittedName>
</protein>
<dbReference type="RefSeq" id="WP_085282249.1">
    <property type="nucleotide sequence ID" value="NZ_FOBI01000001.1"/>
</dbReference>
<proteinExistence type="predicted"/>
<feature type="chain" id="PRO_5011622580" evidence="1">
    <location>
        <begin position="23"/>
        <end position="157"/>
    </location>
</feature>
<dbReference type="EMBL" id="FOBI01000001">
    <property type="protein sequence ID" value="SEK52159.1"/>
    <property type="molecule type" value="Genomic_DNA"/>
</dbReference>
<dbReference type="GO" id="GO:0016853">
    <property type="term" value="F:isomerase activity"/>
    <property type="evidence" value="ECO:0007669"/>
    <property type="project" value="UniProtKB-KW"/>
</dbReference>